<sequence length="206" mass="23205">MGQVISYLHVNKFYRQVSSIAASSARQRVLEVACDLFYRQGIRSVGIDTIVEKSGVAKTTLYRHFPTKESLIIAYLEEHDQINWETFDKVLANHNGSPKEQLLAFIDATIEILEPEHHRGCAFLNALAEFSEENHPVHLIAIEYNRALRKRLARLSKQAGAEDDRLTDQLMLLINGAMASIPVYGFTGPTSELKTIATQLIESHLD</sequence>
<evidence type="ECO:0000256" key="2">
    <source>
        <dbReference type="ARBA" id="ARBA00023125"/>
    </source>
</evidence>
<dbReference type="Proteomes" id="UP001185012">
    <property type="component" value="Unassembled WGS sequence"/>
</dbReference>
<evidence type="ECO:0000313" key="6">
    <source>
        <dbReference type="EMBL" id="MDR6227310.1"/>
    </source>
</evidence>
<gene>
    <name evidence="6" type="ORF">JOE21_003325</name>
</gene>
<evidence type="ECO:0000259" key="5">
    <source>
        <dbReference type="PROSITE" id="PS50977"/>
    </source>
</evidence>
<feature type="domain" description="HTH tetR-type" evidence="5">
    <location>
        <begin position="23"/>
        <end position="83"/>
    </location>
</feature>
<name>A0ABU1IRD7_9BACL</name>
<dbReference type="RefSeq" id="WP_309868281.1">
    <property type="nucleotide sequence ID" value="NZ_JAVDQG010000008.1"/>
</dbReference>
<dbReference type="SUPFAM" id="SSF48498">
    <property type="entry name" value="Tetracyclin repressor-like, C-terminal domain"/>
    <property type="match status" value="1"/>
</dbReference>
<dbReference type="InterPro" id="IPR009057">
    <property type="entry name" value="Homeodomain-like_sf"/>
</dbReference>
<keyword evidence="3" id="KW-0804">Transcription</keyword>
<keyword evidence="2 4" id="KW-0238">DNA-binding</keyword>
<dbReference type="InterPro" id="IPR001647">
    <property type="entry name" value="HTH_TetR"/>
</dbReference>
<organism evidence="6 7">
    <name type="scientific">Desmospora profundinema</name>
    <dbReference type="NCBI Taxonomy" id="1571184"/>
    <lineage>
        <taxon>Bacteria</taxon>
        <taxon>Bacillati</taxon>
        <taxon>Bacillota</taxon>
        <taxon>Bacilli</taxon>
        <taxon>Bacillales</taxon>
        <taxon>Thermoactinomycetaceae</taxon>
        <taxon>Desmospora</taxon>
    </lineage>
</organism>
<dbReference type="Pfam" id="PF00440">
    <property type="entry name" value="TetR_N"/>
    <property type="match status" value="1"/>
</dbReference>
<keyword evidence="1" id="KW-0805">Transcription regulation</keyword>
<reference evidence="6 7" key="1">
    <citation type="submission" date="2023-07" db="EMBL/GenBank/DDBJ databases">
        <title>Genomic Encyclopedia of Type Strains, Phase IV (KMG-IV): sequencing the most valuable type-strain genomes for metagenomic binning, comparative biology and taxonomic classification.</title>
        <authorList>
            <person name="Goeker M."/>
        </authorList>
    </citation>
    <scope>NUCLEOTIDE SEQUENCE [LARGE SCALE GENOMIC DNA]</scope>
    <source>
        <strain evidence="6 7">DSM 45903</strain>
    </source>
</reference>
<keyword evidence="7" id="KW-1185">Reference proteome</keyword>
<evidence type="ECO:0000256" key="1">
    <source>
        <dbReference type="ARBA" id="ARBA00023015"/>
    </source>
</evidence>
<dbReference type="PANTHER" id="PTHR47506">
    <property type="entry name" value="TRANSCRIPTIONAL REGULATORY PROTEIN"/>
    <property type="match status" value="1"/>
</dbReference>
<protein>
    <submittedName>
        <fullName evidence="6">AcrR family transcriptional regulator</fullName>
    </submittedName>
</protein>
<dbReference type="EMBL" id="JAVDQG010000008">
    <property type="protein sequence ID" value="MDR6227310.1"/>
    <property type="molecule type" value="Genomic_DNA"/>
</dbReference>
<comment type="caution">
    <text evidence="6">The sequence shown here is derived from an EMBL/GenBank/DDBJ whole genome shotgun (WGS) entry which is preliminary data.</text>
</comment>
<feature type="DNA-binding region" description="H-T-H motif" evidence="4">
    <location>
        <begin position="46"/>
        <end position="65"/>
    </location>
</feature>
<evidence type="ECO:0000313" key="7">
    <source>
        <dbReference type="Proteomes" id="UP001185012"/>
    </source>
</evidence>
<dbReference type="PRINTS" id="PR00455">
    <property type="entry name" value="HTHTETR"/>
</dbReference>
<dbReference type="SUPFAM" id="SSF46689">
    <property type="entry name" value="Homeodomain-like"/>
    <property type="match status" value="1"/>
</dbReference>
<proteinExistence type="predicted"/>
<dbReference type="PROSITE" id="PS50977">
    <property type="entry name" value="HTH_TETR_2"/>
    <property type="match status" value="1"/>
</dbReference>
<dbReference type="InterPro" id="IPR036271">
    <property type="entry name" value="Tet_transcr_reg_TetR-rel_C_sf"/>
</dbReference>
<dbReference type="Gene3D" id="1.10.357.10">
    <property type="entry name" value="Tetracycline Repressor, domain 2"/>
    <property type="match status" value="1"/>
</dbReference>
<dbReference type="Pfam" id="PF16925">
    <property type="entry name" value="TetR_C_13"/>
    <property type="match status" value="1"/>
</dbReference>
<evidence type="ECO:0000256" key="4">
    <source>
        <dbReference type="PROSITE-ProRule" id="PRU00335"/>
    </source>
</evidence>
<dbReference type="PANTHER" id="PTHR47506:SF1">
    <property type="entry name" value="HTH-TYPE TRANSCRIPTIONAL REGULATOR YJDC"/>
    <property type="match status" value="1"/>
</dbReference>
<accession>A0ABU1IRD7</accession>
<dbReference type="InterPro" id="IPR011075">
    <property type="entry name" value="TetR_C"/>
</dbReference>
<evidence type="ECO:0000256" key="3">
    <source>
        <dbReference type="ARBA" id="ARBA00023163"/>
    </source>
</evidence>